<dbReference type="Pfam" id="PF00589">
    <property type="entry name" value="Phage_integrase"/>
    <property type="match status" value="1"/>
</dbReference>
<evidence type="ECO:0000256" key="2">
    <source>
        <dbReference type="ARBA" id="ARBA00023172"/>
    </source>
</evidence>
<sequence length="300" mass="35238">MEDALSEYKFYCLARNYTEKTMKNKGQEYKQLKRYLVEKRGIQELESITYHDMRSYLYQKQKAGLQPQSIQSMAKQIIAFFNWCIKEEYLTENPMDKVTLPKIPKRLKEGFTKDEVYRMIRCWSDKTFLEARNKTLIAMMSDLGLRAMETRTLTIEDIKDTTILIHGKGNKDRVVFASYQLKRIMMKYERLRKQYLEVKGYDDPHYFLNYKGDPITHATVHNVVKEAATRAGVKDAHPHKFRHFYAVEVISNEKANIDLFSVSKLLGHSQVSTTQIYLQSLTNEQLKIKANNSSPLAKFK</sequence>
<evidence type="ECO:0000256" key="3">
    <source>
        <dbReference type="PROSITE-ProRule" id="PRU01248"/>
    </source>
</evidence>
<evidence type="ECO:0000259" key="4">
    <source>
        <dbReference type="PROSITE" id="PS51898"/>
    </source>
</evidence>
<evidence type="ECO:0000256" key="1">
    <source>
        <dbReference type="ARBA" id="ARBA00023125"/>
    </source>
</evidence>
<feature type="domain" description="Tyr recombinase" evidence="4">
    <location>
        <begin position="106"/>
        <end position="291"/>
    </location>
</feature>
<dbReference type="Gene3D" id="1.10.150.130">
    <property type="match status" value="1"/>
</dbReference>
<dbReference type="InterPro" id="IPR013762">
    <property type="entry name" value="Integrase-like_cat_sf"/>
</dbReference>
<organism evidence="6 7">
    <name type="scientific">Gracilibacillus ureilyticus</name>
    <dbReference type="NCBI Taxonomy" id="531814"/>
    <lineage>
        <taxon>Bacteria</taxon>
        <taxon>Bacillati</taxon>
        <taxon>Bacillota</taxon>
        <taxon>Bacilli</taxon>
        <taxon>Bacillales</taxon>
        <taxon>Bacillaceae</taxon>
        <taxon>Gracilibacillus</taxon>
    </lineage>
</organism>
<keyword evidence="2" id="KW-0233">DNA recombination</keyword>
<evidence type="ECO:0000259" key="5">
    <source>
        <dbReference type="PROSITE" id="PS51900"/>
    </source>
</evidence>
<dbReference type="Pfam" id="PF13102">
    <property type="entry name" value="Phage_int_SAM_5"/>
    <property type="match status" value="1"/>
</dbReference>
<dbReference type="InterPro" id="IPR002104">
    <property type="entry name" value="Integrase_catalytic"/>
</dbReference>
<dbReference type="PROSITE" id="PS51898">
    <property type="entry name" value="TYR_RECOMBINASE"/>
    <property type="match status" value="1"/>
</dbReference>
<dbReference type="Gene3D" id="1.10.443.10">
    <property type="entry name" value="Intergrase catalytic core"/>
    <property type="match status" value="1"/>
</dbReference>
<evidence type="ECO:0000313" key="7">
    <source>
        <dbReference type="Proteomes" id="UP000199687"/>
    </source>
</evidence>
<dbReference type="GO" id="GO:0015074">
    <property type="term" value="P:DNA integration"/>
    <property type="evidence" value="ECO:0007669"/>
    <property type="project" value="InterPro"/>
</dbReference>
<gene>
    <name evidence="6" type="ORF">SAMN04487944_101188</name>
</gene>
<feature type="domain" description="Core-binding (CB)" evidence="5">
    <location>
        <begin position="1"/>
        <end position="85"/>
    </location>
</feature>
<protein>
    <submittedName>
        <fullName evidence="6">Integrase/recombinase XerD</fullName>
    </submittedName>
</protein>
<dbReference type="InterPro" id="IPR050090">
    <property type="entry name" value="Tyrosine_recombinase_XerCD"/>
</dbReference>
<dbReference type="GO" id="GO:0003677">
    <property type="term" value="F:DNA binding"/>
    <property type="evidence" value="ECO:0007669"/>
    <property type="project" value="UniProtKB-UniRule"/>
</dbReference>
<dbReference type="PROSITE" id="PS51900">
    <property type="entry name" value="CB"/>
    <property type="match status" value="1"/>
</dbReference>
<dbReference type="GO" id="GO:0006310">
    <property type="term" value="P:DNA recombination"/>
    <property type="evidence" value="ECO:0007669"/>
    <property type="project" value="UniProtKB-KW"/>
</dbReference>
<keyword evidence="1 3" id="KW-0238">DNA-binding</keyword>
<dbReference type="Proteomes" id="UP000199687">
    <property type="component" value="Unassembled WGS sequence"/>
</dbReference>
<keyword evidence="7" id="KW-1185">Reference proteome</keyword>
<name>A0A1H9LCK4_9BACI</name>
<dbReference type="AlphaFoldDB" id="A0A1H9LCK4"/>
<accession>A0A1H9LCK4</accession>
<evidence type="ECO:0000313" key="6">
    <source>
        <dbReference type="EMBL" id="SER08907.1"/>
    </source>
</evidence>
<dbReference type="EMBL" id="FOGL01000001">
    <property type="protein sequence ID" value="SER08907.1"/>
    <property type="molecule type" value="Genomic_DNA"/>
</dbReference>
<reference evidence="6 7" key="1">
    <citation type="submission" date="2016-10" db="EMBL/GenBank/DDBJ databases">
        <authorList>
            <person name="de Groot N.N."/>
        </authorList>
    </citation>
    <scope>NUCLEOTIDE SEQUENCE [LARGE SCALE GENOMIC DNA]</scope>
    <source>
        <strain evidence="6 7">CGMCC 1.7727</strain>
    </source>
</reference>
<proteinExistence type="predicted"/>
<dbReference type="STRING" id="531814.SAMN04487944_101188"/>
<dbReference type="PANTHER" id="PTHR30349">
    <property type="entry name" value="PHAGE INTEGRASE-RELATED"/>
    <property type="match status" value="1"/>
</dbReference>
<dbReference type="InterPro" id="IPR011010">
    <property type="entry name" value="DNA_brk_join_enz"/>
</dbReference>
<dbReference type="InterPro" id="IPR010998">
    <property type="entry name" value="Integrase_recombinase_N"/>
</dbReference>
<dbReference type="SUPFAM" id="SSF56349">
    <property type="entry name" value="DNA breaking-rejoining enzymes"/>
    <property type="match status" value="1"/>
</dbReference>
<dbReference type="InterPro" id="IPR044068">
    <property type="entry name" value="CB"/>
</dbReference>
<dbReference type="PANTHER" id="PTHR30349:SF87">
    <property type="entry name" value="TRANSPOSASE A"/>
    <property type="match status" value="1"/>
</dbReference>
<dbReference type="InterPro" id="IPR025269">
    <property type="entry name" value="SAM-like_dom"/>
</dbReference>